<dbReference type="NCBIfam" id="TIGR04056">
    <property type="entry name" value="OMP_RagA_SusC"/>
    <property type="match status" value="1"/>
</dbReference>
<evidence type="ECO:0000256" key="2">
    <source>
        <dbReference type="ARBA" id="ARBA00022448"/>
    </source>
</evidence>
<dbReference type="RefSeq" id="WP_130141676.1">
    <property type="nucleotide sequence ID" value="NZ_SGIT01000002.1"/>
</dbReference>
<evidence type="ECO:0000256" key="5">
    <source>
        <dbReference type="ARBA" id="ARBA00023136"/>
    </source>
</evidence>
<evidence type="ECO:0000256" key="6">
    <source>
        <dbReference type="ARBA" id="ARBA00023237"/>
    </source>
</evidence>
<keyword evidence="4 7" id="KW-0812">Transmembrane</keyword>
<comment type="similarity">
    <text evidence="7">Belongs to the TonB-dependent receptor family.</text>
</comment>
<comment type="caution">
    <text evidence="10">The sequence shown here is derived from an EMBL/GenBank/DDBJ whole genome shotgun (WGS) entry which is preliminary data.</text>
</comment>
<accession>A0A4Q6XT62</accession>
<dbReference type="EMBL" id="SGIT01000002">
    <property type="protein sequence ID" value="RZF59757.1"/>
    <property type="molecule type" value="Genomic_DNA"/>
</dbReference>
<evidence type="ECO:0000256" key="1">
    <source>
        <dbReference type="ARBA" id="ARBA00004571"/>
    </source>
</evidence>
<dbReference type="Pfam" id="PF07715">
    <property type="entry name" value="Plug"/>
    <property type="match status" value="1"/>
</dbReference>
<dbReference type="InterPro" id="IPR036942">
    <property type="entry name" value="Beta-barrel_TonB_sf"/>
</dbReference>
<keyword evidence="5 7" id="KW-0472">Membrane</keyword>
<evidence type="ECO:0000313" key="10">
    <source>
        <dbReference type="EMBL" id="RZF59757.1"/>
    </source>
</evidence>
<feature type="signal peptide" evidence="8">
    <location>
        <begin position="1"/>
        <end position="23"/>
    </location>
</feature>
<feature type="domain" description="TonB-dependent receptor plug" evidence="9">
    <location>
        <begin position="119"/>
        <end position="222"/>
    </location>
</feature>
<keyword evidence="6 7" id="KW-0998">Cell outer membrane</keyword>
<name>A0A4Q6XT62_9SPHI</name>
<dbReference type="SUPFAM" id="SSF56935">
    <property type="entry name" value="Porins"/>
    <property type="match status" value="1"/>
</dbReference>
<dbReference type="InterPro" id="IPR023996">
    <property type="entry name" value="TonB-dep_OMP_SusC/RagA"/>
</dbReference>
<comment type="subcellular location">
    <subcellularLocation>
        <location evidence="1 7">Cell outer membrane</location>
        <topology evidence="1 7">Multi-pass membrane protein</topology>
    </subcellularLocation>
</comment>
<keyword evidence="10" id="KW-0675">Receptor</keyword>
<dbReference type="AlphaFoldDB" id="A0A4Q6XT62"/>
<keyword evidence="8" id="KW-0732">Signal</keyword>
<evidence type="ECO:0000256" key="7">
    <source>
        <dbReference type="PROSITE-ProRule" id="PRU01360"/>
    </source>
</evidence>
<dbReference type="PROSITE" id="PS52016">
    <property type="entry name" value="TONB_DEPENDENT_REC_3"/>
    <property type="match status" value="1"/>
</dbReference>
<gene>
    <name evidence="10" type="ORF">EWE74_11415</name>
</gene>
<dbReference type="InterPro" id="IPR023997">
    <property type="entry name" value="TonB-dep_OMP_SusC/RagA_CS"/>
</dbReference>
<organism evidence="10 11">
    <name type="scientific">Sphingobacterium corticibacterium</name>
    <dbReference type="NCBI Taxonomy" id="2484746"/>
    <lineage>
        <taxon>Bacteria</taxon>
        <taxon>Pseudomonadati</taxon>
        <taxon>Bacteroidota</taxon>
        <taxon>Sphingobacteriia</taxon>
        <taxon>Sphingobacteriales</taxon>
        <taxon>Sphingobacteriaceae</taxon>
        <taxon>Sphingobacterium</taxon>
    </lineage>
</organism>
<keyword evidence="3 7" id="KW-1134">Transmembrane beta strand</keyword>
<dbReference type="OrthoDB" id="9768177at2"/>
<dbReference type="Gene3D" id="2.60.40.1120">
    <property type="entry name" value="Carboxypeptidase-like, regulatory domain"/>
    <property type="match status" value="1"/>
</dbReference>
<dbReference type="GO" id="GO:0009279">
    <property type="term" value="C:cell outer membrane"/>
    <property type="evidence" value="ECO:0007669"/>
    <property type="project" value="UniProtKB-SubCell"/>
</dbReference>
<evidence type="ECO:0000259" key="9">
    <source>
        <dbReference type="Pfam" id="PF07715"/>
    </source>
</evidence>
<dbReference type="Proteomes" id="UP000292855">
    <property type="component" value="Unassembled WGS sequence"/>
</dbReference>
<evidence type="ECO:0000256" key="3">
    <source>
        <dbReference type="ARBA" id="ARBA00022452"/>
    </source>
</evidence>
<dbReference type="InterPro" id="IPR039426">
    <property type="entry name" value="TonB-dep_rcpt-like"/>
</dbReference>
<protein>
    <submittedName>
        <fullName evidence="10">TonB-dependent receptor</fullName>
    </submittedName>
</protein>
<proteinExistence type="inferred from homology"/>
<keyword evidence="2 7" id="KW-0813">Transport</keyword>
<evidence type="ECO:0000313" key="11">
    <source>
        <dbReference type="Proteomes" id="UP000292855"/>
    </source>
</evidence>
<dbReference type="InterPro" id="IPR012910">
    <property type="entry name" value="Plug_dom"/>
</dbReference>
<dbReference type="NCBIfam" id="TIGR04057">
    <property type="entry name" value="SusC_RagA_signa"/>
    <property type="match status" value="1"/>
</dbReference>
<evidence type="ECO:0000256" key="8">
    <source>
        <dbReference type="SAM" id="SignalP"/>
    </source>
</evidence>
<evidence type="ECO:0000256" key="4">
    <source>
        <dbReference type="ARBA" id="ARBA00022692"/>
    </source>
</evidence>
<sequence>MRIRILHACMLLCMCFSVMELTAQTMQVRGRVTSAVNQEPLAGVTVAVQGSNTATSTDQSGQYALEVAGNRATLVFSQLGMLSSQIVVTQSGVYDVRLQEGSDELEEVVVVGYGTQRKGDLTAPIATVDMEEMGKRTVTNPMEALQGSVTGVQVVSSGAPGTSPTVRIRGVGSFNNESPLYVVDGMFMDNIDFLNPNDIAEMSVLKDASGAAIYGVRAANGVILVTTKKGTLNMKPRITYNGYVGFQSPTNVLKMANAQEFAAYAMATGNEAFVNNSVSKFGGTAENPAMDTDWYKELLRSKALLTNHNLDIQGGADKITYTFGVNYLDQDGIMDARNDHRKYNIRMQTEAHVTDWLKLGFTAHFNNFRNYSANNAAFRQAYFASPLYPVYDPSLELAQPEKFGSSTVIGMPSSFWFANPVATAYYNNNQTKGFQILPSAYAEIQLWKDKLTFRTQWSQRYHSTHNINYQPVYYIDNDQRNNNSFLRSAQQRSTNYIFDNLLTYKDGKEKHHWSVLLGQSTREDRWRETWVQANDVPESEEFWYIGVGAQGTASATGYGEGGFRNAGISYFTRGTYDYDNKYLLTATFRADGSSKYQTKWGYFPSLGLGWVLSREKFMESQTLFNQLKIRGSWGKLGNDGIQPNAGYATVFSGNNYSGIFGSIGTTNGSRIPGYRISKFFTHVRWEVVEEWDGGLDFALLNNRLSGTVDYYHRKTNDLAFDRPIPFSWDRVYGNWGSVTNSGWEIGLQWKDRKDDFGYAIGGNLTTLKNRVNNLGGLESILNGYPEWSAEFPSRIELDQPINFYYGYEVEGVYQNQAQIEADPIASTYNTQNPDNPILPGYLKYKDQNQNGELDEEDRVNLGNYLPKLTYGFNIALDYKKFDFSIAFQGVAGNKIHNLNRAMRRKYSQMNADAAFIKDLWTGEGTSNSSPSAAGSVAPWNLQASSFFVESGAYLRIQNIQLGYNVDLAKGIPARIFLTADRPFIFTKYNGFTPEVAEMGFDANVYPIASSYSLGLRLSF</sequence>
<dbReference type="SUPFAM" id="SSF49464">
    <property type="entry name" value="Carboxypeptidase regulatory domain-like"/>
    <property type="match status" value="1"/>
</dbReference>
<keyword evidence="11" id="KW-1185">Reference proteome</keyword>
<dbReference type="Pfam" id="PF13715">
    <property type="entry name" value="CarbopepD_reg_2"/>
    <property type="match status" value="1"/>
</dbReference>
<dbReference type="Gene3D" id="2.40.170.20">
    <property type="entry name" value="TonB-dependent receptor, beta-barrel domain"/>
    <property type="match status" value="1"/>
</dbReference>
<dbReference type="Gene3D" id="2.170.130.10">
    <property type="entry name" value="TonB-dependent receptor, plug domain"/>
    <property type="match status" value="1"/>
</dbReference>
<reference evidence="10 11" key="1">
    <citation type="submission" date="2019-02" db="EMBL/GenBank/DDBJ databases">
        <authorList>
            <person name="Li Y."/>
        </authorList>
    </citation>
    <scope>NUCLEOTIDE SEQUENCE [LARGE SCALE GENOMIC DNA]</scope>
    <source>
        <strain evidence="10 11">30C10-4-7</strain>
    </source>
</reference>
<feature type="chain" id="PRO_5020847121" evidence="8">
    <location>
        <begin position="24"/>
        <end position="1019"/>
    </location>
</feature>
<dbReference type="InterPro" id="IPR008969">
    <property type="entry name" value="CarboxyPept-like_regulatory"/>
</dbReference>
<dbReference type="InterPro" id="IPR037066">
    <property type="entry name" value="Plug_dom_sf"/>
</dbReference>